<feature type="modified residue" description="4-aspartylphosphate" evidence="4">
    <location>
        <position position="36"/>
    </location>
</feature>
<dbReference type="InterPro" id="IPR009057">
    <property type="entry name" value="Homeodomain-like_sf"/>
</dbReference>
<dbReference type="SUPFAM" id="SSF46689">
    <property type="entry name" value="Homeodomain-like"/>
    <property type="match status" value="1"/>
</dbReference>
<evidence type="ECO:0000256" key="1">
    <source>
        <dbReference type="ARBA" id="ARBA00022553"/>
    </source>
</evidence>
<keyword evidence="8" id="KW-1185">Reference proteome</keyword>
<keyword evidence="1 4" id="KW-0597">Phosphoprotein</keyword>
<dbReference type="Gene3D" id="3.40.50.2300">
    <property type="match status" value="1"/>
</dbReference>
<dbReference type="InterPro" id="IPR011006">
    <property type="entry name" value="CheY-like_superfamily"/>
</dbReference>
<evidence type="ECO:0000259" key="5">
    <source>
        <dbReference type="PROSITE" id="PS01124"/>
    </source>
</evidence>
<evidence type="ECO:0000313" key="7">
    <source>
        <dbReference type="EMBL" id="TXB61315.1"/>
    </source>
</evidence>
<dbReference type="EMBL" id="VOOR01000066">
    <property type="protein sequence ID" value="TXB61315.1"/>
    <property type="molecule type" value="Genomic_DNA"/>
</dbReference>
<dbReference type="SMART" id="SM00342">
    <property type="entry name" value="HTH_ARAC"/>
    <property type="match status" value="1"/>
</dbReference>
<dbReference type="InterPro" id="IPR018060">
    <property type="entry name" value="HTH_AraC"/>
</dbReference>
<evidence type="ECO:0000313" key="8">
    <source>
        <dbReference type="Proteomes" id="UP000321580"/>
    </source>
</evidence>
<feature type="domain" description="Response regulatory" evidence="6">
    <location>
        <begin position="1"/>
        <end position="103"/>
    </location>
</feature>
<evidence type="ECO:0000256" key="2">
    <source>
        <dbReference type="ARBA" id="ARBA00023015"/>
    </source>
</evidence>
<reference evidence="7 8" key="1">
    <citation type="submission" date="2019-08" db="EMBL/GenBank/DDBJ databases">
        <title>Genome of Phaeodactylibacter luteus.</title>
        <authorList>
            <person name="Bowman J.P."/>
        </authorList>
    </citation>
    <scope>NUCLEOTIDE SEQUENCE [LARGE SCALE GENOMIC DNA]</scope>
    <source>
        <strain evidence="7 8">KCTC 42180</strain>
    </source>
</reference>
<dbReference type="InterPro" id="IPR050595">
    <property type="entry name" value="Bact_response_regulator"/>
</dbReference>
<dbReference type="Gene3D" id="1.10.10.60">
    <property type="entry name" value="Homeodomain-like"/>
    <property type="match status" value="1"/>
</dbReference>
<accession>A0A5C6RHF7</accession>
<dbReference type="OrthoDB" id="9809670at2"/>
<dbReference type="GO" id="GO:0003700">
    <property type="term" value="F:DNA-binding transcription factor activity"/>
    <property type="evidence" value="ECO:0007669"/>
    <property type="project" value="InterPro"/>
</dbReference>
<organism evidence="7 8">
    <name type="scientific">Phaeodactylibacter luteus</name>
    <dbReference type="NCBI Taxonomy" id="1564516"/>
    <lineage>
        <taxon>Bacteria</taxon>
        <taxon>Pseudomonadati</taxon>
        <taxon>Bacteroidota</taxon>
        <taxon>Saprospiria</taxon>
        <taxon>Saprospirales</taxon>
        <taxon>Haliscomenobacteraceae</taxon>
        <taxon>Phaeodactylibacter</taxon>
    </lineage>
</organism>
<evidence type="ECO:0000256" key="3">
    <source>
        <dbReference type="ARBA" id="ARBA00023163"/>
    </source>
</evidence>
<dbReference type="PANTHER" id="PTHR44591:SF3">
    <property type="entry name" value="RESPONSE REGULATORY DOMAIN-CONTAINING PROTEIN"/>
    <property type="match status" value="1"/>
</dbReference>
<dbReference type="PROSITE" id="PS50110">
    <property type="entry name" value="RESPONSE_REGULATORY"/>
    <property type="match status" value="1"/>
</dbReference>
<dbReference type="SUPFAM" id="SSF52172">
    <property type="entry name" value="CheY-like"/>
    <property type="match status" value="1"/>
</dbReference>
<evidence type="ECO:0000256" key="4">
    <source>
        <dbReference type="PROSITE-ProRule" id="PRU00169"/>
    </source>
</evidence>
<name>A0A5C6RHF7_9BACT</name>
<dbReference type="GO" id="GO:0043565">
    <property type="term" value="F:sequence-specific DNA binding"/>
    <property type="evidence" value="ECO:0007669"/>
    <property type="project" value="InterPro"/>
</dbReference>
<comment type="caution">
    <text evidence="7">The sequence shown here is derived from an EMBL/GenBank/DDBJ whole genome shotgun (WGS) entry which is preliminary data.</text>
</comment>
<protein>
    <submittedName>
        <fullName evidence="7">Response regulator transcription factor</fullName>
    </submittedName>
</protein>
<feature type="non-terminal residue" evidence="7">
    <location>
        <position position="1"/>
    </location>
</feature>
<dbReference type="InterPro" id="IPR001789">
    <property type="entry name" value="Sig_transdc_resp-reg_receiver"/>
</dbReference>
<dbReference type="Proteomes" id="UP000321580">
    <property type="component" value="Unassembled WGS sequence"/>
</dbReference>
<dbReference type="PROSITE" id="PS01124">
    <property type="entry name" value="HTH_ARAC_FAMILY_2"/>
    <property type="match status" value="1"/>
</dbReference>
<dbReference type="GO" id="GO:0000160">
    <property type="term" value="P:phosphorelay signal transduction system"/>
    <property type="evidence" value="ECO:0007669"/>
    <property type="project" value="InterPro"/>
</dbReference>
<feature type="domain" description="HTH araC/xylS-type" evidence="5">
    <location>
        <begin position="146"/>
        <end position="246"/>
    </location>
</feature>
<keyword evidence="2" id="KW-0805">Transcription regulation</keyword>
<dbReference type="Pfam" id="PF12833">
    <property type="entry name" value="HTH_18"/>
    <property type="match status" value="1"/>
</dbReference>
<dbReference type="Pfam" id="PF00072">
    <property type="entry name" value="Response_reg"/>
    <property type="match status" value="1"/>
</dbReference>
<sequence>GRELGDAYKVTLAANGQQAWELLNGPAQDIDLVVSDVMMPLMDGFTLLQKARQHPQLGYTPFLLLTALSSADDELKALRLGVDAFVKKPYSKAELKARIENLLGQQQAGRAARMARTENVVAKTEDSPSLIAQEKRLEPYDERWMQELQQVIGERMHDPDFTVSMLAVVLHISDRTLFNRLKFYTGQTPSQYLRNARLDQAMVLLSKREYRTVKEVCHAVGLKDPRHFTILFKKRFGTVPTSYLKGSA</sequence>
<dbReference type="PANTHER" id="PTHR44591">
    <property type="entry name" value="STRESS RESPONSE REGULATOR PROTEIN 1"/>
    <property type="match status" value="1"/>
</dbReference>
<dbReference type="RefSeq" id="WP_147169339.1">
    <property type="nucleotide sequence ID" value="NZ_VOOR01000066.1"/>
</dbReference>
<gene>
    <name evidence="7" type="ORF">FRY97_19715</name>
</gene>
<dbReference type="SMART" id="SM00448">
    <property type="entry name" value="REC"/>
    <property type="match status" value="1"/>
</dbReference>
<evidence type="ECO:0000259" key="6">
    <source>
        <dbReference type="PROSITE" id="PS50110"/>
    </source>
</evidence>
<dbReference type="AlphaFoldDB" id="A0A5C6RHF7"/>
<keyword evidence="3" id="KW-0804">Transcription</keyword>
<proteinExistence type="predicted"/>